<dbReference type="EMBL" id="AZGZ01000015">
    <property type="protein sequence ID" value="KZZ91000.1"/>
    <property type="molecule type" value="Genomic_DNA"/>
</dbReference>
<gene>
    <name evidence="10" type="ORF">AAP_03641</name>
</gene>
<proteinExistence type="inferred from homology"/>
<feature type="domain" description="RAI1-like" evidence="9">
    <location>
        <begin position="347"/>
        <end position="669"/>
    </location>
</feature>
<evidence type="ECO:0000259" key="9">
    <source>
        <dbReference type="Pfam" id="PF08652"/>
    </source>
</evidence>
<dbReference type="Pfam" id="PF08652">
    <property type="entry name" value="RAI1"/>
    <property type="match status" value="1"/>
</dbReference>
<evidence type="ECO:0000256" key="3">
    <source>
        <dbReference type="ARBA" id="ARBA00044676"/>
    </source>
</evidence>
<feature type="compositionally biased region" description="Low complexity" evidence="8">
    <location>
        <begin position="1"/>
        <end position="24"/>
    </location>
</feature>
<feature type="compositionally biased region" description="Low complexity" evidence="8">
    <location>
        <begin position="38"/>
        <end position="54"/>
    </location>
</feature>
<keyword evidence="7" id="KW-0694">RNA-binding</keyword>
<keyword evidence="7" id="KW-0540">Nuclease</keyword>
<dbReference type="PANTHER" id="PTHR12395:SF9">
    <property type="entry name" value="DECAPPING AND EXORIBONUCLEASE PROTEIN"/>
    <property type="match status" value="1"/>
</dbReference>
<evidence type="ECO:0000313" key="10">
    <source>
        <dbReference type="EMBL" id="KZZ91000.1"/>
    </source>
</evidence>
<dbReference type="GO" id="GO:0003723">
    <property type="term" value="F:RNA binding"/>
    <property type="evidence" value="ECO:0007669"/>
    <property type="project" value="UniProtKB-KW"/>
</dbReference>
<dbReference type="VEuPathDB" id="FungiDB:AAP_03641"/>
<dbReference type="InterPro" id="IPR013961">
    <property type="entry name" value="RAI1"/>
</dbReference>
<comment type="cofactor">
    <cofactor evidence="1 7">
        <name>a divalent metal cation</name>
        <dbReference type="ChEBI" id="CHEBI:60240"/>
    </cofactor>
</comment>
<dbReference type="OrthoDB" id="5853397at2759"/>
<dbReference type="AlphaFoldDB" id="A0A166NMH8"/>
<dbReference type="PANTHER" id="PTHR12395">
    <property type="entry name" value="DOM-3 RELATED"/>
    <property type="match status" value="1"/>
</dbReference>
<comment type="subcellular location">
    <subcellularLocation>
        <location evidence="7">Nucleus</location>
    </subcellularLocation>
</comment>
<dbReference type="GO" id="GO:0005634">
    <property type="term" value="C:nucleus"/>
    <property type="evidence" value="ECO:0007669"/>
    <property type="project" value="UniProtKB-SubCell"/>
</dbReference>
<evidence type="ECO:0000256" key="4">
    <source>
        <dbReference type="ARBA" id="ARBA00044692"/>
    </source>
</evidence>
<keyword evidence="7" id="KW-0539">Nucleus</keyword>
<comment type="catalytic activity">
    <reaction evidence="4">
        <text>a 5'-end triphospho-ribonucleoside in mRNA + H2O = a 5'-end phospho-ribonucleoside in mRNA + diphosphate + H(+)</text>
        <dbReference type="Rhea" id="RHEA:78683"/>
        <dbReference type="Rhea" id="RHEA-COMP:15692"/>
        <dbReference type="Rhea" id="RHEA-COMP:17164"/>
        <dbReference type="ChEBI" id="CHEBI:15377"/>
        <dbReference type="ChEBI" id="CHEBI:15378"/>
        <dbReference type="ChEBI" id="CHEBI:33019"/>
        <dbReference type="ChEBI" id="CHEBI:138282"/>
        <dbReference type="ChEBI" id="CHEBI:167618"/>
    </reaction>
    <physiologicalReaction direction="left-to-right" evidence="4">
        <dbReference type="Rhea" id="RHEA:78684"/>
    </physiologicalReaction>
</comment>
<organism evidence="10 11">
    <name type="scientific">Ascosphaera apis ARSEF 7405</name>
    <dbReference type="NCBI Taxonomy" id="392613"/>
    <lineage>
        <taxon>Eukaryota</taxon>
        <taxon>Fungi</taxon>
        <taxon>Dikarya</taxon>
        <taxon>Ascomycota</taxon>
        <taxon>Pezizomycotina</taxon>
        <taxon>Eurotiomycetes</taxon>
        <taxon>Eurotiomycetidae</taxon>
        <taxon>Onygenales</taxon>
        <taxon>Ascosphaeraceae</taxon>
        <taxon>Ascosphaera</taxon>
    </lineage>
</organism>
<evidence type="ECO:0000256" key="1">
    <source>
        <dbReference type="ARBA" id="ARBA00001968"/>
    </source>
</evidence>
<keyword evidence="7" id="KW-0479">Metal-binding</keyword>
<keyword evidence="11" id="KW-1185">Reference proteome</keyword>
<dbReference type="InterPro" id="IPR039039">
    <property type="entry name" value="RAI1-like_fam"/>
</dbReference>
<dbReference type="GO" id="GO:0000956">
    <property type="term" value="P:nuclear-transcribed mRNA catabolic process"/>
    <property type="evidence" value="ECO:0007669"/>
    <property type="project" value="TreeGrafter"/>
</dbReference>
<comment type="catalytic activity">
    <reaction evidence="3">
        <text>a 5'-end (N(7)-methyl 5'-triphosphoguanosine)-ribonucleoside-ribonucleotide in mRNA + H2O = a (N(7)-methyl 5'-triphosphoguanosine)-nucleoside + a 5'-end phospho-ribonucleoside in mRNA + H(+)</text>
        <dbReference type="Rhea" id="RHEA:66928"/>
        <dbReference type="Rhea" id="RHEA-COMP:15692"/>
        <dbReference type="Rhea" id="RHEA-COMP:17313"/>
        <dbReference type="ChEBI" id="CHEBI:15377"/>
        <dbReference type="ChEBI" id="CHEBI:15378"/>
        <dbReference type="ChEBI" id="CHEBI:138282"/>
        <dbReference type="ChEBI" id="CHEBI:172876"/>
        <dbReference type="ChEBI" id="CHEBI:172877"/>
    </reaction>
    <physiologicalReaction direction="left-to-right" evidence="3">
        <dbReference type="Rhea" id="RHEA:66929"/>
    </physiologicalReaction>
</comment>
<comment type="function">
    <text evidence="5">Decapping enzyme for NAD-capped RNAs: specifically hydrolyzes the nicotinamide adenine dinucleotide (NAD) cap from a subset of RNAs by removing the entire NAD moiety from the 5'-end of an NAD-capped RNA. The NAD-cap is present at the 5'-end of some RNAs and snoRNAs. In contrast to the canonical 5'-end N7 methylguanosine (m7G) cap, the NAD cap promotes mRNA decay. Also acts as a non-canonical decapping enzyme that removes the entire cap structure of m7G capped or incompletely capped RNAs. Has decapping activity toward incomplete 5'-end m7G cap mRNAs such as unmethylated 5'-end-capped RNA (cap0), while it has no activity toward 2'-O-ribose methylated m7G cap (cap1). Also possesses RNA 5'-pyrophosphohydrolase activity by hydrolyzing the 5'-end triphosphate to release pyrophosphates. Stimulates exoribonuclease activity of Rat1, allowing it to degrade RNAs with stable secondary structure more effectively.</text>
</comment>
<keyword evidence="7" id="KW-0547">Nucleotide-binding</keyword>
<dbReference type="GO" id="GO:0110155">
    <property type="term" value="P:NAD-cap decapping"/>
    <property type="evidence" value="ECO:0007669"/>
    <property type="project" value="TreeGrafter"/>
</dbReference>
<dbReference type="GO" id="GO:0005829">
    <property type="term" value="C:cytosol"/>
    <property type="evidence" value="ECO:0007669"/>
    <property type="project" value="TreeGrafter"/>
</dbReference>
<comment type="catalytic activity">
    <reaction evidence="6">
        <text>a 5'-end NAD(+)-phospho-ribonucleoside in mRNA + H2O = a 5'-end phospho-ribonucleoside in mRNA + NAD(+) + H(+)</text>
        <dbReference type="Rhea" id="RHEA:60880"/>
        <dbReference type="Rhea" id="RHEA-COMP:15692"/>
        <dbReference type="Rhea" id="RHEA-COMP:15698"/>
        <dbReference type="ChEBI" id="CHEBI:15377"/>
        <dbReference type="ChEBI" id="CHEBI:15378"/>
        <dbReference type="ChEBI" id="CHEBI:57540"/>
        <dbReference type="ChEBI" id="CHEBI:138282"/>
        <dbReference type="ChEBI" id="CHEBI:144029"/>
    </reaction>
    <physiologicalReaction direction="left-to-right" evidence="6">
        <dbReference type="Rhea" id="RHEA:60881"/>
    </physiologicalReaction>
</comment>
<comment type="similarity">
    <text evidence="2 7">Belongs to the DXO/Dom3Z family.</text>
</comment>
<evidence type="ECO:0000256" key="5">
    <source>
        <dbReference type="ARBA" id="ARBA00046211"/>
    </source>
</evidence>
<dbReference type="GO" id="GO:0046872">
    <property type="term" value="F:metal ion binding"/>
    <property type="evidence" value="ECO:0007669"/>
    <property type="project" value="UniProtKB-KW"/>
</dbReference>
<evidence type="ECO:0000256" key="6">
    <source>
        <dbReference type="ARBA" id="ARBA00048124"/>
    </source>
</evidence>
<protein>
    <recommendedName>
        <fullName evidence="7">Decapping nuclease</fullName>
        <ecNumber evidence="7">3.6.1.-</ecNumber>
    </recommendedName>
</protein>
<accession>A0A166NMH8</accession>
<evidence type="ECO:0000256" key="8">
    <source>
        <dbReference type="SAM" id="MobiDB-lite"/>
    </source>
</evidence>
<dbReference type="GO" id="GO:0004518">
    <property type="term" value="F:nuclease activity"/>
    <property type="evidence" value="ECO:0007669"/>
    <property type="project" value="UniProtKB-KW"/>
</dbReference>
<evidence type="ECO:0000313" key="11">
    <source>
        <dbReference type="Proteomes" id="UP000242877"/>
    </source>
</evidence>
<evidence type="ECO:0000256" key="7">
    <source>
        <dbReference type="RuleBase" id="RU367113"/>
    </source>
</evidence>
<evidence type="ECO:0000256" key="2">
    <source>
        <dbReference type="ARBA" id="ARBA00006562"/>
    </source>
</evidence>
<dbReference type="EC" id="3.6.1.-" evidence="7"/>
<sequence>MPSRRATTRGATSASAPTSAPGSAHRTRRSRATERPRASSTTSATRAGASADTTQSAPETQDEFVTPPQPIISLPPSVRRNIFQQQMSRRENRHIAPSAHKDEELSSPQAYALSGMRGSKKRLSSVIEEGDSSIVSTPDTMKRNRGLPAPGDSATVTNFLTPTTRPRIPMRTSSEDEELVSRDVSGKYNVPVDPLVGADGDMSASIDALQAEAMMHIMSDKEGIEIEIAEMMRQYRNRKLSDERLRLYDLVKQSLQERVASVDEDDWISSPISSLTLFKSAIVVVLTFKLKVHTYDVIHTVRFRDARLPGRFNRPWSCPDLDIDIDSDLSAIMHDKCYLGYWRIQNKDESSLRYYYPPKLPADLNRGFHTFNKRDEVGDEHLESLLDTIVALEKNTGEKCEADIITWRGMMTKIMTAPFDTWNGFEMNATRYQDTIFIEENCAYKQAEKERQLQQVSRPGAPSQEMMMYWGYKFETISLIPKTWDEMSREEIEKRDDDVVNNNSQYCSVVRTGIGSSSIVIGGEVDAVWDCKPDRQSDPINWVELKTTAEIRNERDVFKYERKLLKFWAQSFLLGVPKIIVGFRDENGILRRIEEIATHEIPTLIKRQGKNIWDGNICINFTASFMDWLRKTIDSDGVWRIRKREKSTAIKVFKLEESGHGDILSDAFVQWRSQFD</sequence>
<feature type="compositionally biased region" description="Basic and acidic residues" evidence="8">
    <location>
        <begin position="88"/>
        <end position="104"/>
    </location>
</feature>
<reference evidence="10 11" key="1">
    <citation type="journal article" date="2016" name="Genome Biol. Evol.">
        <title>Divergent and convergent evolution of fungal pathogenicity.</title>
        <authorList>
            <person name="Shang Y."/>
            <person name="Xiao G."/>
            <person name="Zheng P."/>
            <person name="Cen K."/>
            <person name="Zhan S."/>
            <person name="Wang C."/>
        </authorList>
    </citation>
    <scope>NUCLEOTIDE SEQUENCE [LARGE SCALE GENOMIC DNA]</scope>
    <source>
        <strain evidence="10 11">ARSEF 7405</strain>
    </source>
</reference>
<name>A0A166NMH8_9EURO</name>
<dbReference type="GO" id="GO:0000166">
    <property type="term" value="F:nucleotide binding"/>
    <property type="evidence" value="ECO:0007669"/>
    <property type="project" value="UniProtKB-KW"/>
</dbReference>
<dbReference type="Proteomes" id="UP000242877">
    <property type="component" value="Unassembled WGS sequence"/>
</dbReference>
<feature type="region of interest" description="Disordered" evidence="8">
    <location>
        <begin position="1"/>
        <end position="154"/>
    </location>
</feature>
<comment type="caution">
    <text evidence="10">The sequence shown here is derived from an EMBL/GenBank/DDBJ whole genome shotgun (WGS) entry which is preliminary data.</text>
</comment>
<dbReference type="GO" id="GO:0034353">
    <property type="term" value="F:mRNA 5'-diphosphatase activity"/>
    <property type="evidence" value="ECO:0007669"/>
    <property type="project" value="TreeGrafter"/>
</dbReference>
<keyword evidence="7" id="KW-0378">Hydrolase</keyword>